<dbReference type="EMBL" id="WUAV01000002">
    <property type="protein sequence ID" value="KAF1764581.1"/>
    <property type="molecule type" value="Genomic_DNA"/>
</dbReference>
<accession>A0A6A5HCF6</accession>
<reference evidence="1 2" key="1">
    <citation type="submission" date="2019-12" db="EMBL/GenBank/DDBJ databases">
        <title>Chromosome-level assembly of the Caenorhabditis remanei genome.</title>
        <authorList>
            <person name="Teterina A.A."/>
            <person name="Willis J.H."/>
            <person name="Phillips P.C."/>
        </authorList>
    </citation>
    <scope>NUCLEOTIDE SEQUENCE [LARGE SCALE GENOMIC DNA]</scope>
    <source>
        <strain evidence="1 2">PX506</strain>
        <tissue evidence="1">Whole organism</tissue>
    </source>
</reference>
<dbReference type="CTD" id="9798708"/>
<dbReference type="SUPFAM" id="SSF57625">
    <property type="entry name" value="Invertebrate chitin-binding proteins"/>
    <property type="match status" value="1"/>
</dbReference>
<proteinExistence type="predicted"/>
<gene>
    <name evidence="1" type="ORF">GCK72_004530</name>
</gene>
<protein>
    <submittedName>
        <fullName evidence="1">Uncharacterized protein</fullName>
    </submittedName>
</protein>
<evidence type="ECO:0000313" key="1">
    <source>
        <dbReference type="EMBL" id="KAF1764581.1"/>
    </source>
</evidence>
<comment type="caution">
    <text evidence="1">The sequence shown here is derived from an EMBL/GenBank/DDBJ whole genome shotgun (WGS) entry which is preliminary data.</text>
</comment>
<dbReference type="AlphaFoldDB" id="A0A6A5HCF6"/>
<organism evidence="1 2">
    <name type="scientific">Caenorhabditis remanei</name>
    <name type="common">Caenorhabditis vulgaris</name>
    <dbReference type="NCBI Taxonomy" id="31234"/>
    <lineage>
        <taxon>Eukaryota</taxon>
        <taxon>Metazoa</taxon>
        <taxon>Ecdysozoa</taxon>
        <taxon>Nematoda</taxon>
        <taxon>Chromadorea</taxon>
        <taxon>Rhabditida</taxon>
        <taxon>Rhabditina</taxon>
        <taxon>Rhabditomorpha</taxon>
        <taxon>Rhabditoidea</taxon>
        <taxon>Rhabditidae</taxon>
        <taxon>Peloderinae</taxon>
        <taxon>Caenorhabditis</taxon>
    </lineage>
</organism>
<dbReference type="KEGG" id="crq:GCK72_004530"/>
<dbReference type="GeneID" id="9798708"/>
<dbReference type="InterPro" id="IPR036508">
    <property type="entry name" value="Chitin-bd_dom_sf"/>
</dbReference>
<dbReference type="RefSeq" id="XP_053588932.1">
    <property type="nucleotide sequence ID" value="XM_053724738.1"/>
</dbReference>
<dbReference type="GO" id="GO:0008061">
    <property type="term" value="F:chitin binding"/>
    <property type="evidence" value="ECO:0007669"/>
    <property type="project" value="InterPro"/>
</dbReference>
<name>A0A6A5HCF6_CAERE</name>
<dbReference type="Proteomes" id="UP000483820">
    <property type="component" value="Chromosome II"/>
</dbReference>
<sequence>MEITFRLDGYMNVEYVQSCPEGLTFDRLMSRCERRSNKKCACMMRLLSVLERDQRKKEKMPIQSSPWIWRRIIV</sequence>
<evidence type="ECO:0000313" key="2">
    <source>
        <dbReference type="Proteomes" id="UP000483820"/>
    </source>
</evidence>